<protein>
    <submittedName>
        <fullName evidence="1">Uncharacterized protein</fullName>
    </submittedName>
</protein>
<name>A0A6J4MTD0_9BACT</name>
<dbReference type="EMBL" id="CADCTW010000215">
    <property type="protein sequence ID" value="CAA9363917.1"/>
    <property type="molecule type" value="Genomic_DNA"/>
</dbReference>
<gene>
    <name evidence="1" type="ORF">AVDCRST_MAG68-4696</name>
</gene>
<evidence type="ECO:0000313" key="1">
    <source>
        <dbReference type="EMBL" id="CAA9363917.1"/>
    </source>
</evidence>
<accession>A0A6J4MTD0</accession>
<organism evidence="1">
    <name type="scientific">uncultured Gemmatimonadota bacterium</name>
    <dbReference type="NCBI Taxonomy" id="203437"/>
    <lineage>
        <taxon>Bacteria</taxon>
        <taxon>Pseudomonadati</taxon>
        <taxon>Gemmatimonadota</taxon>
        <taxon>environmental samples</taxon>
    </lineage>
</organism>
<dbReference type="AlphaFoldDB" id="A0A6J4MTD0"/>
<sequence length="73" mass="8037">MATRRAGALELKAERIERKDMVGKDMRYIPGQVLDEGPDWSRRLDPDPVLKNEVEQVILDCGGSGQGATGLAR</sequence>
<reference evidence="1" key="1">
    <citation type="submission" date="2020-02" db="EMBL/GenBank/DDBJ databases">
        <authorList>
            <person name="Meier V. D."/>
        </authorList>
    </citation>
    <scope>NUCLEOTIDE SEQUENCE</scope>
    <source>
        <strain evidence="1">AVDCRST_MAG68</strain>
    </source>
</reference>
<proteinExistence type="predicted"/>